<protein>
    <submittedName>
        <fullName evidence="1">Uncharacterized protein</fullName>
    </submittedName>
</protein>
<sequence>MSRSLGLREDQQVRAELVIKIASLFIKHRLSVYVQKTQGASRKARAC</sequence>
<evidence type="ECO:0000313" key="2">
    <source>
        <dbReference type="Proteomes" id="UP000337909"/>
    </source>
</evidence>
<reference evidence="1 2" key="1">
    <citation type="submission" date="2019-09" db="EMBL/GenBank/DDBJ databases">
        <authorList>
            <person name="Chandra G."/>
            <person name="Truman W A."/>
        </authorList>
    </citation>
    <scope>NUCLEOTIDE SEQUENCE [LARGE SCALE GENOMIC DNA]</scope>
    <source>
        <strain evidence="1">PS691</strain>
    </source>
</reference>
<evidence type="ECO:0000313" key="1">
    <source>
        <dbReference type="EMBL" id="VVO05150.1"/>
    </source>
</evidence>
<organism evidence="1 2">
    <name type="scientific">Pseudomonas fluorescens</name>
    <dbReference type="NCBI Taxonomy" id="294"/>
    <lineage>
        <taxon>Bacteria</taxon>
        <taxon>Pseudomonadati</taxon>
        <taxon>Pseudomonadota</taxon>
        <taxon>Gammaproteobacteria</taxon>
        <taxon>Pseudomonadales</taxon>
        <taxon>Pseudomonadaceae</taxon>
        <taxon>Pseudomonas</taxon>
    </lineage>
</organism>
<gene>
    <name evidence="1" type="ORF">PS691_02943</name>
</gene>
<proteinExistence type="predicted"/>
<dbReference type="EMBL" id="CABVHQ010000027">
    <property type="protein sequence ID" value="VVO05150.1"/>
    <property type="molecule type" value="Genomic_DNA"/>
</dbReference>
<name>A0A5E7CJT0_PSEFL</name>
<dbReference type="AlphaFoldDB" id="A0A5E7CJT0"/>
<dbReference type="Proteomes" id="UP000337909">
    <property type="component" value="Unassembled WGS sequence"/>
</dbReference>
<accession>A0A5E7CJT0</accession>